<protein>
    <submittedName>
        <fullName evidence="1">Uncharacterized protein</fullName>
    </submittedName>
</protein>
<comment type="caution">
    <text evidence="1">The sequence shown here is derived from an EMBL/GenBank/DDBJ whole genome shotgun (WGS) entry which is preliminary data.</text>
</comment>
<dbReference type="OrthoDB" id="4974507at2759"/>
<accession>A0A9P9R717</accession>
<name>A0A9P9R717_FUSSL</name>
<proteinExistence type="predicted"/>
<keyword evidence="2" id="KW-1185">Reference proteome</keyword>
<gene>
    <name evidence="1" type="ORF">B0J15DRAFT_486970</name>
</gene>
<evidence type="ECO:0000313" key="2">
    <source>
        <dbReference type="Proteomes" id="UP000736672"/>
    </source>
</evidence>
<evidence type="ECO:0000313" key="1">
    <source>
        <dbReference type="EMBL" id="KAH7268731.1"/>
    </source>
</evidence>
<organism evidence="1 2">
    <name type="scientific">Fusarium solani</name>
    <name type="common">Filamentous fungus</name>
    <dbReference type="NCBI Taxonomy" id="169388"/>
    <lineage>
        <taxon>Eukaryota</taxon>
        <taxon>Fungi</taxon>
        <taxon>Dikarya</taxon>
        <taxon>Ascomycota</taxon>
        <taxon>Pezizomycotina</taxon>
        <taxon>Sordariomycetes</taxon>
        <taxon>Hypocreomycetidae</taxon>
        <taxon>Hypocreales</taxon>
        <taxon>Nectriaceae</taxon>
        <taxon>Fusarium</taxon>
        <taxon>Fusarium solani species complex</taxon>
    </lineage>
</organism>
<sequence length="115" mass="13034">MVWDLKSNGLYSVNMGKARHRTRHISVKVTDFHITGHGVKTTHIDGEPLDRPASSLFEIRRVHQKALQTAESEPLLSQAEKPSLKIGTDRVAKFPPGTGLYVQTQKTLYIWMLRI</sequence>
<dbReference type="AlphaFoldDB" id="A0A9P9R717"/>
<dbReference type="EMBL" id="JAGTJS010000005">
    <property type="protein sequence ID" value="KAH7268731.1"/>
    <property type="molecule type" value="Genomic_DNA"/>
</dbReference>
<reference evidence="1" key="1">
    <citation type="journal article" date="2021" name="Nat. Commun.">
        <title>Genetic determinants of endophytism in the Arabidopsis root mycobiome.</title>
        <authorList>
            <person name="Mesny F."/>
            <person name="Miyauchi S."/>
            <person name="Thiergart T."/>
            <person name="Pickel B."/>
            <person name="Atanasova L."/>
            <person name="Karlsson M."/>
            <person name="Huettel B."/>
            <person name="Barry K.W."/>
            <person name="Haridas S."/>
            <person name="Chen C."/>
            <person name="Bauer D."/>
            <person name="Andreopoulos W."/>
            <person name="Pangilinan J."/>
            <person name="LaButti K."/>
            <person name="Riley R."/>
            <person name="Lipzen A."/>
            <person name="Clum A."/>
            <person name="Drula E."/>
            <person name="Henrissat B."/>
            <person name="Kohler A."/>
            <person name="Grigoriev I.V."/>
            <person name="Martin F.M."/>
            <person name="Hacquard S."/>
        </authorList>
    </citation>
    <scope>NUCLEOTIDE SEQUENCE</scope>
    <source>
        <strain evidence="1">FSSC 5 MPI-SDFR-AT-0091</strain>
    </source>
</reference>
<dbReference type="Proteomes" id="UP000736672">
    <property type="component" value="Unassembled WGS sequence"/>
</dbReference>